<gene>
    <name evidence="2" type="ORF">CCMA1212_003429</name>
</gene>
<feature type="region of interest" description="Disordered" evidence="1">
    <location>
        <begin position="287"/>
        <end position="312"/>
    </location>
</feature>
<reference evidence="2 3" key="1">
    <citation type="submission" date="2018-01" db="EMBL/GenBank/DDBJ databases">
        <title>Genome characterization of the sugarcane-associated fungus Trichoderma ghanense CCMA-1212 and their application in lignocelulose bioconversion.</title>
        <authorList>
            <person name="Steindorff A.S."/>
            <person name="Mendes T.D."/>
            <person name="Vilela E.S.D."/>
            <person name="Rodrigues D.S."/>
            <person name="Formighieri E.F."/>
            <person name="Melo I.S."/>
            <person name="Favaro L.C.L."/>
        </authorList>
    </citation>
    <scope>NUCLEOTIDE SEQUENCE [LARGE SCALE GENOMIC DNA]</scope>
    <source>
        <strain evidence="2 3">CCMA-1212</strain>
    </source>
</reference>
<organism evidence="2 3">
    <name type="scientific">Trichoderma ghanense</name>
    <dbReference type="NCBI Taxonomy" id="65468"/>
    <lineage>
        <taxon>Eukaryota</taxon>
        <taxon>Fungi</taxon>
        <taxon>Dikarya</taxon>
        <taxon>Ascomycota</taxon>
        <taxon>Pezizomycotina</taxon>
        <taxon>Sordariomycetes</taxon>
        <taxon>Hypocreomycetidae</taxon>
        <taxon>Hypocreales</taxon>
        <taxon>Hypocreaceae</taxon>
        <taxon>Trichoderma</taxon>
    </lineage>
</organism>
<dbReference type="GeneID" id="300575228"/>
<proteinExistence type="predicted"/>
<accession>A0ABY2HAF0</accession>
<evidence type="ECO:0000313" key="3">
    <source>
        <dbReference type="Proteomes" id="UP001642720"/>
    </source>
</evidence>
<evidence type="ECO:0000313" key="2">
    <source>
        <dbReference type="EMBL" id="TFB04315.1"/>
    </source>
</evidence>
<dbReference type="Proteomes" id="UP001642720">
    <property type="component" value="Unassembled WGS sequence"/>
</dbReference>
<dbReference type="EMBL" id="PPTA01000004">
    <property type="protein sequence ID" value="TFB04315.1"/>
    <property type="molecule type" value="Genomic_DNA"/>
</dbReference>
<feature type="compositionally biased region" description="Basic and acidic residues" evidence="1">
    <location>
        <begin position="302"/>
        <end position="312"/>
    </location>
</feature>
<keyword evidence="3" id="KW-1185">Reference proteome</keyword>
<comment type="caution">
    <text evidence="2">The sequence shown here is derived from an EMBL/GenBank/DDBJ whole genome shotgun (WGS) entry which is preliminary data.</text>
</comment>
<dbReference type="RefSeq" id="XP_073560516.1">
    <property type="nucleotide sequence ID" value="XM_073700778.1"/>
</dbReference>
<sequence>MNDCLSQDSRISSAASGSTAIEGLEDGKQKLWTLPGLGSGACVHKVWREAPGFDAEGSGFYRAGFIPCLPIENSPEELKLNEKEETKKKAQALPFAIAPIPIPQDEPDDAATQNIVALLYFLPASVNASPTAPPVAWTGSSCRQLCIVPPIRGSGSFAPSSSSSSVVHQARHKAMAIRLMGRTLPDKPEANVVQGAERSRATLNAGDPMAVLFACKWTSSATKNATSPGKSSAFTPSTWRNTYISNIDAWPLTKRSGLEWKLQESECLRLHMLAPCMRTLPVFVGIPPARPTEQTEPSATHGRREDKGGTPS</sequence>
<evidence type="ECO:0000256" key="1">
    <source>
        <dbReference type="SAM" id="MobiDB-lite"/>
    </source>
</evidence>
<protein>
    <submittedName>
        <fullName evidence="2">Uncharacterized protein</fullName>
    </submittedName>
</protein>
<name>A0ABY2HAF0_9HYPO</name>